<feature type="domain" description="UspA" evidence="2">
    <location>
        <begin position="2"/>
        <end position="158"/>
    </location>
</feature>
<dbReference type="PANTHER" id="PTHR46268:SF6">
    <property type="entry name" value="UNIVERSAL STRESS PROTEIN UP12"/>
    <property type="match status" value="1"/>
</dbReference>
<dbReference type="SUPFAM" id="SSF52402">
    <property type="entry name" value="Adenine nucleotide alpha hydrolases-like"/>
    <property type="match status" value="2"/>
</dbReference>
<dbReference type="Proteomes" id="UP001107961">
    <property type="component" value="Unassembled WGS sequence"/>
</dbReference>
<dbReference type="PANTHER" id="PTHR46268">
    <property type="entry name" value="STRESS RESPONSE PROTEIN NHAX"/>
    <property type="match status" value="1"/>
</dbReference>
<evidence type="ECO:0000313" key="3">
    <source>
        <dbReference type="EMBL" id="MCE7508675.1"/>
    </source>
</evidence>
<gene>
    <name evidence="3" type="ORF">LZG35_08505</name>
</gene>
<feature type="domain" description="UspA" evidence="2">
    <location>
        <begin position="168"/>
        <end position="284"/>
    </location>
</feature>
<protein>
    <submittedName>
        <fullName evidence="3">Universal stress protein</fullName>
    </submittedName>
</protein>
<evidence type="ECO:0000256" key="1">
    <source>
        <dbReference type="ARBA" id="ARBA00008791"/>
    </source>
</evidence>
<comment type="similarity">
    <text evidence="1">Belongs to the universal stress protein A family.</text>
</comment>
<dbReference type="CDD" id="cd00293">
    <property type="entry name" value="USP-like"/>
    <property type="match status" value="2"/>
</dbReference>
<reference evidence="3" key="1">
    <citation type="submission" date="2022-01" db="EMBL/GenBank/DDBJ databases">
        <authorList>
            <person name="Karlyshev A.V."/>
            <person name="Jaspars M."/>
        </authorList>
    </citation>
    <scope>NUCLEOTIDE SEQUENCE</scope>
    <source>
        <strain evidence="3">AGSA3-2</strain>
    </source>
</reference>
<comment type="caution">
    <text evidence="3">The sequence shown here is derived from an EMBL/GenBank/DDBJ whole genome shotgun (WGS) entry which is preliminary data.</text>
</comment>
<accession>A0A9Q3W4R2</accession>
<dbReference type="InterPro" id="IPR006015">
    <property type="entry name" value="Universal_stress_UspA"/>
</dbReference>
<dbReference type="Gene3D" id="3.40.50.12370">
    <property type="match status" value="1"/>
</dbReference>
<name>A0A9Q3W4R2_9GAMM</name>
<organism evidence="3 4">
    <name type="scientific">Alloalcanivorax xenomutans</name>
    <dbReference type="NCBI Taxonomy" id="1094342"/>
    <lineage>
        <taxon>Bacteria</taxon>
        <taxon>Pseudomonadati</taxon>
        <taxon>Pseudomonadota</taxon>
        <taxon>Gammaproteobacteria</taxon>
        <taxon>Oceanospirillales</taxon>
        <taxon>Alcanivoracaceae</taxon>
        <taxon>Alloalcanivorax</taxon>
    </lineage>
</organism>
<evidence type="ECO:0000313" key="4">
    <source>
        <dbReference type="Proteomes" id="UP001107961"/>
    </source>
</evidence>
<dbReference type="KEGG" id="axe:P40_11945"/>
<proteinExistence type="inferred from homology"/>
<dbReference type="PRINTS" id="PR01438">
    <property type="entry name" value="UNVRSLSTRESS"/>
</dbReference>
<dbReference type="AlphaFoldDB" id="A0A9Q3W4R2"/>
<evidence type="ECO:0000259" key="2">
    <source>
        <dbReference type="Pfam" id="PF00582"/>
    </source>
</evidence>
<dbReference type="GeneID" id="94687016"/>
<dbReference type="EMBL" id="JAJVKT010000008">
    <property type="protein sequence ID" value="MCE7508675.1"/>
    <property type="molecule type" value="Genomic_DNA"/>
</dbReference>
<dbReference type="Pfam" id="PF00582">
    <property type="entry name" value="Usp"/>
    <property type="match status" value="2"/>
</dbReference>
<dbReference type="InterPro" id="IPR006016">
    <property type="entry name" value="UspA"/>
</dbReference>
<sequence length="284" mass="31220">MSKVVACIDGSVAASAVCDAGVWASRRLDAPLKLLHVLDQQRYPSTPTDLSGSLSLGAREHLMEELADLDARRNRVAMEQGKLMLDAAKARAMDKGIDDPELQQRHGDLLESLLALQDETRLLVIGRQGTEHQGASAKVGDNVERVVRAVYRPILVVPETFSEPGVIMLAFDGSDTCRKGVEMLAASPLFRGLDCHLVTVDDGQHARHEELAWAGERLSDGGHQVFTAILEGEVEPALHRYQQEHGIELLVMGAYGHSRIREFLLGSTTNEMLREARVPHLLLR</sequence>
<dbReference type="RefSeq" id="WP_026949226.1">
    <property type="nucleotide sequence ID" value="NZ_CBDDTQ010000005.1"/>
</dbReference>
<keyword evidence="4" id="KW-1185">Reference proteome</keyword>